<keyword evidence="1" id="KW-0812">Transmembrane</keyword>
<keyword evidence="1" id="KW-0472">Membrane</keyword>
<dbReference type="Proteomes" id="UP001295684">
    <property type="component" value="Unassembled WGS sequence"/>
</dbReference>
<proteinExistence type="predicted"/>
<organism evidence="2 3">
    <name type="scientific">Euplotes crassus</name>
    <dbReference type="NCBI Taxonomy" id="5936"/>
    <lineage>
        <taxon>Eukaryota</taxon>
        <taxon>Sar</taxon>
        <taxon>Alveolata</taxon>
        <taxon>Ciliophora</taxon>
        <taxon>Intramacronucleata</taxon>
        <taxon>Spirotrichea</taxon>
        <taxon>Hypotrichia</taxon>
        <taxon>Euplotida</taxon>
        <taxon>Euplotidae</taxon>
        <taxon>Moneuplotes</taxon>
    </lineage>
</organism>
<sequence>MADSKSVAAYNYLPDEEESIDDLKNSKFKAFNNEGNQNQNNDTHENSIVNHPQMQFGSPVSYIGENDSKSPLNPGIAIGQPILVDQENNNQHFNHHNLHRGALEDQIHQNQILEAAGQNRRQGINDDAERARSRTRTSKIFTLCSVLIVFVALAIYVVVSVS</sequence>
<dbReference type="AlphaFoldDB" id="A0AAD1UBU8"/>
<evidence type="ECO:0000313" key="2">
    <source>
        <dbReference type="EMBL" id="CAI2366291.1"/>
    </source>
</evidence>
<gene>
    <name evidence="2" type="ORF">ECRASSUSDP1_LOCUS7564</name>
</gene>
<name>A0AAD1UBU8_EUPCR</name>
<reference evidence="2" key="1">
    <citation type="submission" date="2023-07" db="EMBL/GenBank/DDBJ databases">
        <authorList>
            <consortium name="AG Swart"/>
            <person name="Singh M."/>
            <person name="Singh A."/>
            <person name="Seah K."/>
            <person name="Emmerich C."/>
        </authorList>
    </citation>
    <scope>NUCLEOTIDE SEQUENCE</scope>
    <source>
        <strain evidence="2">DP1</strain>
    </source>
</reference>
<comment type="caution">
    <text evidence="2">The sequence shown here is derived from an EMBL/GenBank/DDBJ whole genome shotgun (WGS) entry which is preliminary data.</text>
</comment>
<dbReference type="EMBL" id="CAMPGE010007372">
    <property type="protein sequence ID" value="CAI2366291.1"/>
    <property type="molecule type" value="Genomic_DNA"/>
</dbReference>
<keyword evidence="1" id="KW-1133">Transmembrane helix</keyword>
<accession>A0AAD1UBU8</accession>
<evidence type="ECO:0000256" key="1">
    <source>
        <dbReference type="SAM" id="Phobius"/>
    </source>
</evidence>
<feature type="transmembrane region" description="Helical" evidence="1">
    <location>
        <begin position="140"/>
        <end position="159"/>
    </location>
</feature>
<keyword evidence="3" id="KW-1185">Reference proteome</keyword>
<evidence type="ECO:0000313" key="3">
    <source>
        <dbReference type="Proteomes" id="UP001295684"/>
    </source>
</evidence>
<protein>
    <submittedName>
        <fullName evidence="2">Uncharacterized protein</fullName>
    </submittedName>
</protein>